<evidence type="ECO:0000313" key="16">
    <source>
        <dbReference type="EMBL" id="CBK42234.1"/>
    </source>
</evidence>
<dbReference type="InterPro" id="IPR023753">
    <property type="entry name" value="FAD/NAD-binding_dom"/>
</dbReference>
<keyword evidence="10 16" id="KW-0560">Oxidoreductase</keyword>
<dbReference type="PRINTS" id="PR00368">
    <property type="entry name" value="FADPNR"/>
</dbReference>
<dbReference type="eggNOG" id="COG1249">
    <property type="taxonomic scope" value="Bacteria"/>
</dbReference>
<keyword evidence="6" id="KW-0963">Cytoplasm</keyword>
<gene>
    <name evidence="16" type="primary">sthA</name>
    <name evidence="16" type="ORF">NIDE2524</name>
</gene>
<comment type="function">
    <text evidence="1">Conversion of NADPH, generated by peripheral catabolic pathways, to NADH, which can enter the respiratory chain for energy generation.</text>
</comment>
<evidence type="ECO:0000256" key="12">
    <source>
        <dbReference type="ARBA" id="ARBA00031183"/>
    </source>
</evidence>
<dbReference type="PANTHER" id="PTHR22912">
    <property type="entry name" value="DISULFIDE OXIDOREDUCTASE"/>
    <property type="match status" value="1"/>
</dbReference>
<feature type="domain" description="Pyridine nucleotide-disulphide oxidoreductase dimerisation" evidence="14">
    <location>
        <begin position="346"/>
        <end position="453"/>
    </location>
</feature>
<evidence type="ECO:0000256" key="9">
    <source>
        <dbReference type="ARBA" id="ARBA00022857"/>
    </source>
</evidence>
<dbReference type="InterPro" id="IPR004099">
    <property type="entry name" value="Pyr_nucl-diS_OxRdtase_dimer"/>
</dbReference>
<dbReference type="Gene3D" id="3.30.390.30">
    <property type="match status" value="1"/>
</dbReference>
<keyword evidence="13" id="KW-0547">Nucleotide-binding</keyword>
<dbReference type="SUPFAM" id="SSF55424">
    <property type="entry name" value="FAD/NAD-linked reductases, dimerisation (C-terminal) domain"/>
    <property type="match status" value="1"/>
</dbReference>
<dbReference type="PIRSF" id="PIRSF000350">
    <property type="entry name" value="Mercury_reductase_MerA"/>
    <property type="match status" value="1"/>
</dbReference>
<comment type="subcellular location">
    <subcellularLocation>
        <location evidence="2">Cytoplasm</location>
    </subcellularLocation>
</comment>
<dbReference type="InterPro" id="IPR016156">
    <property type="entry name" value="FAD/NAD-linked_Rdtase_dimer_sf"/>
</dbReference>
<feature type="binding site" evidence="13">
    <location>
        <begin position="182"/>
        <end position="189"/>
    </location>
    <ligand>
        <name>NAD(+)</name>
        <dbReference type="ChEBI" id="CHEBI:57540"/>
    </ligand>
</feature>
<dbReference type="GO" id="GO:0005829">
    <property type="term" value="C:cytosol"/>
    <property type="evidence" value="ECO:0007669"/>
    <property type="project" value="TreeGrafter"/>
</dbReference>
<evidence type="ECO:0000256" key="2">
    <source>
        <dbReference type="ARBA" id="ARBA00004496"/>
    </source>
</evidence>
<dbReference type="HOGENOM" id="CLU_016755_0_0_0"/>
<evidence type="ECO:0000256" key="4">
    <source>
        <dbReference type="ARBA" id="ARBA00012772"/>
    </source>
</evidence>
<dbReference type="Pfam" id="PF07992">
    <property type="entry name" value="Pyr_redox_2"/>
    <property type="match status" value="1"/>
</dbReference>
<name>D8PG47_9BACT</name>
<dbReference type="EMBL" id="FP929003">
    <property type="protein sequence ID" value="CBK42234.1"/>
    <property type="molecule type" value="Genomic_DNA"/>
</dbReference>
<feature type="binding site" evidence="13">
    <location>
        <position position="311"/>
    </location>
    <ligand>
        <name>FAD</name>
        <dbReference type="ChEBI" id="CHEBI:57692"/>
    </ligand>
</feature>
<dbReference type="STRING" id="330214.NIDE2524"/>
<reference evidence="16 17" key="1">
    <citation type="journal article" date="2010" name="Proc. Natl. Acad. Sci. U.S.A.">
        <title>A Nitrospira metagenome illuminates the physiology and evolution of globally important nitrite-oxidizing bacteria.</title>
        <authorList>
            <person name="Lucker S."/>
            <person name="Wagner M."/>
            <person name="Maixner F."/>
            <person name="Pelletier E."/>
            <person name="Koch H."/>
            <person name="Vacherie B."/>
            <person name="Rattei T."/>
            <person name="Sinninghe Damste J."/>
            <person name="Spieck E."/>
            <person name="Le Paslier D."/>
            <person name="Daims H."/>
        </authorList>
    </citation>
    <scope>NUCLEOTIDE SEQUENCE [LARGE SCALE GENOMIC DNA]</scope>
</reference>
<evidence type="ECO:0000259" key="15">
    <source>
        <dbReference type="Pfam" id="PF07992"/>
    </source>
</evidence>
<dbReference type="NCBIfam" id="NF003585">
    <property type="entry name" value="PRK05249.1"/>
    <property type="match status" value="1"/>
</dbReference>
<dbReference type="EC" id="1.6.1.1" evidence="4"/>
<dbReference type="Gene3D" id="3.50.50.60">
    <property type="entry name" value="FAD/NAD(P)-binding domain"/>
    <property type="match status" value="2"/>
</dbReference>
<comment type="similarity">
    <text evidence="3">Belongs to the class-I pyridine nucleotide-disulfide oxidoreductase family.</text>
</comment>
<keyword evidence="7" id="KW-0285">Flavoprotein</keyword>
<dbReference type="InterPro" id="IPR036188">
    <property type="entry name" value="FAD/NAD-bd_sf"/>
</dbReference>
<evidence type="ECO:0000256" key="10">
    <source>
        <dbReference type="ARBA" id="ARBA00023002"/>
    </source>
</evidence>
<dbReference type="GO" id="GO:0006103">
    <property type="term" value="P:2-oxoglutarate metabolic process"/>
    <property type="evidence" value="ECO:0007669"/>
    <property type="project" value="TreeGrafter"/>
</dbReference>
<evidence type="ECO:0000256" key="3">
    <source>
        <dbReference type="ARBA" id="ARBA00007532"/>
    </source>
</evidence>
<dbReference type="AlphaFoldDB" id="D8PG47"/>
<evidence type="ECO:0000256" key="6">
    <source>
        <dbReference type="ARBA" id="ARBA00022490"/>
    </source>
</evidence>
<evidence type="ECO:0000256" key="8">
    <source>
        <dbReference type="ARBA" id="ARBA00022827"/>
    </source>
</evidence>
<organism evidence="16 17">
    <name type="scientific">Nitrospira defluvii</name>
    <dbReference type="NCBI Taxonomy" id="330214"/>
    <lineage>
        <taxon>Bacteria</taxon>
        <taxon>Pseudomonadati</taxon>
        <taxon>Nitrospirota</taxon>
        <taxon>Nitrospiria</taxon>
        <taxon>Nitrospirales</taxon>
        <taxon>Nitrospiraceae</taxon>
        <taxon>Nitrospira</taxon>
    </lineage>
</organism>
<keyword evidence="17" id="KW-1185">Reference proteome</keyword>
<dbReference type="InterPro" id="IPR001100">
    <property type="entry name" value="Pyr_nuc-diS_OxRdtase"/>
</dbReference>
<evidence type="ECO:0000259" key="14">
    <source>
        <dbReference type="Pfam" id="PF02852"/>
    </source>
</evidence>
<keyword evidence="9" id="KW-0521">NADP</keyword>
<dbReference type="Pfam" id="PF02852">
    <property type="entry name" value="Pyr_redox_dim"/>
    <property type="match status" value="1"/>
</dbReference>
<dbReference type="GO" id="GO:0003957">
    <property type="term" value="F:NAD(P)+ transhydrogenase (Si-specific) activity"/>
    <property type="evidence" value="ECO:0007669"/>
    <property type="project" value="UniProtKB-EC"/>
</dbReference>
<evidence type="ECO:0000256" key="11">
    <source>
        <dbReference type="ARBA" id="ARBA00023027"/>
    </source>
</evidence>
<dbReference type="OrthoDB" id="9800167at2"/>
<feature type="binding site" evidence="13">
    <location>
        <begin position="145"/>
        <end position="147"/>
    </location>
    <ligand>
        <name>FAD</name>
        <dbReference type="ChEBI" id="CHEBI:57692"/>
    </ligand>
</feature>
<dbReference type="KEGG" id="nde:NIDE2524"/>
<dbReference type="PRINTS" id="PR00411">
    <property type="entry name" value="PNDRDTASEI"/>
</dbReference>
<evidence type="ECO:0000256" key="1">
    <source>
        <dbReference type="ARBA" id="ARBA00002842"/>
    </source>
</evidence>
<evidence type="ECO:0000313" key="17">
    <source>
        <dbReference type="Proteomes" id="UP000001660"/>
    </source>
</evidence>
<feature type="binding site" evidence="13">
    <location>
        <position position="270"/>
    </location>
    <ligand>
        <name>NAD(+)</name>
        <dbReference type="ChEBI" id="CHEBI:57540"/>
    </ligand>
</feature>
<dbReference type="FunFam" id="3.30.390.30:FF:000001">
    <property type="entry name" value="Dihydrolipoyl dehydrogenase"/>
    <property type="match status" value="1"/>
</dbReference>
<comment type="cofactor">
    <cofactor evidence="13">
        <name>FAD</name>
        <dbReference type="ChEBI" id="CHEBI:57692"/>
    </cofactor>
    <text evidence="13">Binds 1 FAD per subunit.</text>
</comment>
<feature type="binding site" evidence="13">
    <location>
        <position position="53"/>
    </location>
    <ligand>
        <name>FAD</name>
        <dbReference type="ChEBI" id="CHEBI:57692"/>
    </ligand>
</feature>
<proteinExistence type="inferred from homology"/>
<dbReference type="SUPFAM" id="SSF51905">
    <property type="entry name" value="FAD/NAD(P)-binding domain"/>
    <property type="match status" value="1"/>
</dbReference>
<evidence type="ECO:0000256" key="13">
    <source>
        <dbReference type="PIRSR" id="PIRSR000350-3"/>
    </source>
</evidence>
<dbReference type="Proteomes" id="UP000001660">
    <property type="component" value="Chromosome"/>
</dbReference>
<evidence type="ECO:0000256" key="7">
    <source>
        <dbReference type="ARBA" id="ARBA00022630"/>
    </source>
</evidence>
<accession>D8PG47</accession>
<keyword evidence="8 13" id="KW-0274">FAD</keyword>
<feature type="domain" description="FAD/NAD(P)-binding" evidence="15">
    <location>
        <begin position="6"/>
        <end position="327"/>
    </location>
</feature>
<evidence type="ECO:0000256" key="5">
    <source>
        <dbReference type="ARBA" id="ARBA00016603"/>
    </source>
</evidence>
<sequence>MPPNAYDIVVVGSGPAGQKAAIQGAKAGKKVVLIEQEQGIGGNCVYRGTIPSKTLRETALQFERLKRSSEVFEGRLRLDVPMSVLLHRLDEVVKAHECYMADQLTRNSVTYRHGRARFLSPNEVELETIDGACQALRADTIVLATGSRPRSIPEIPVDHEHVLDSDSILSMIYLPRSLTVLGGGVIACEYASTFALLGVEVTLIDRAQRPLSFMDAEIVEVFQRSIERQGGRFYVGQTVKEVAWDGVSSVVARLANGMAVKSEKMLVALGRQPNVEELNLEAAGLTLDEKGRIPVNEYGQTPVPHIFAAGDMLGRPPALASQAMEDGRRAVSHALGLPVGDSLNQVPIGIYTIPEIASIGLDEEQAAARYRGPLVGRARFTEIAKGQITGACDGLLKLIADPSGERLLGVQIVGEHATELIHLGQMALQDGATIDRFIDSIFSFPTFAEGYRVAALDILGQRRKRQSSAQAA</sequence>
<dbReference type="PANTHER" id="PTHR22912:SF93">
    <property type="entry name" value="SOLUBLE PYRIDINE NUCLEOTIDE TRANSHYDROGENASE"/>
    <property type="match status" value="1"/>
</dbReference>
<dbReference type="InterPro" id="IPR050151">
    <property type="entry name" value="Class-I_Pyr_Nuc-Dis_Oxidored"/>
</dbReference>
<dbReference type="GO" id="GO:0004148">
    <property type="term" value="F:dihydrolipoyl dehydrogenase (NADH) activity"/>
    <property type="evidence" value="ECO:0007669"/>
    <property type="project" value="TreeGrafter"/>
</dbReference>
<keyword evidence="11 13" id="KW-0520">NAD</keyword>
<protein>
    <recommendedName>
        <fullName evidence="5">Soluble pyridine nucleotide transhydrogenase</fullName>
        <ecNumber evidence="4">1.6.1.1</ecNumber>
    </recommendedName>
    <alternativeName>
        <fullName evidence="12">NAD(P)(+) transhydrogenase [B-specific]</fullName>
    </alternativeName>
</protein>
<dbReference type="GO" id="GO:0050660">
    <property type="term" value="F:flavin adenine dinucleotide binding"/>
    <property type="evidence" value="ECO:0007669"/>
    <property type="project" value="TreeGrafter"/>
</dbReference>